<keyword evidence="7" id="KW-0418">Kinase</keyword>
<feature type="compositionally biased region" description="Basic residues" evidence="11">
    <location>
        <begin position="309"/>
        <end position="319"/>
    </location>
</feature>
<dbReference type="InterPro" id="IPR001245">
    <property type="entry name" value="Ser-Thr/Tyr_kinase_cat_dom"/>
</dbReference>
<dbReference type="CDD" id="cd01816">
    <property type="entry name" value="RBD_RAF"/>
    <property type="match status" value="1"/>
</dbReference>
<dbReference type="AlphaFoldDB" id="A0A9J6CBK3"/>
<dbReference type="Gene3D" id="1.10.510.10">
    <property type="entry name" value="Transferase(Phosphotransferase) domain 1"/>
    <property type="match status" value="1"/>
</dbReference>
<keyword evidence="16" id="KW-1185">Reference proteome</keyword>
<dbReference type="InterPro" id="IPR017441">
    <property type="entry name" value="Protein_kinase_ATP_BS"/>
</dbReference>
<dbReference type="Gene3D" id="3.30.60.20">
    <property type="match status" value="1"/>
</dbReference>
<evidence type="ECO:0000313" key="16">
    <source>
        <dbReference type="Proteomes" id="UP001107558"/>
    </source>
</evidence>
<reference evidence="15" key="1">
    <citation type="submission" date="2021-03" db="EMBL/GenBank/DDBJ databases">
        <title>Chromosome level genome of the anhydrobiotic midge Polypedilum vanderplanki.</title>
        <authorList>
            <person name="Yoshida Y."/>
            <person name="Kikawada T."/>
            <person name="Gusev O."/>
        </authorList>
    </citation>
    <scope>NUCLEOTIDE SEQUENCE</scope>
    <source>
        <strain evidence="15">NIAS01</strain>
        <tissue evidence="15">Whole body or cell culture</tissue>
    </source>
</reference>
<keyword evidence="5" id="KW-0479">Metal-binding</keyword>
<feature type="region of interest" description="Disordered" evidence="11">
    <location>
        <begin position="293"/>
        <end position="327"/>
    </location>
</feature>
<dbReference type="OrthoDB" id="774951at2759"/>
<keyword evidence="6 10" id="KW-0547">Nucleotide-binding</keyword>
<feature type="domain" description="Phorbol-ester/DAG-type" evidence="13">
    <location>
        <begin position="174"/>
        <end position="220"/>
    </location>
</feature>
<evidence type="ECO:0000256" key="3">
    <source>
        <dbReference type="ARBA" id="ARBA00022527"/>
    </source>
</evidence>
<dbReference type="InterPro" id="IPR029071">
    <property type="entry name" value="Ubiquitin-like_domsf"/>
</dbReference>
<dbReference type="InterPro" id="IPR046349">
    <property type="entry name" value="C1-like_sf"/>
</dbReference>
<evidence type="ECO:0000256" key="10">
    <source>
        <dbReference type="PROSITE-ProRule" id="PRU10141"/>
    </source>
</evidence>
<dbReference type="CDD" id="cd14062">
    <property type="entry name" value="STKc_Raf"/>
    <property type="match status" value="1"/>
</dbReference>
<dbReference type="PROSITE" id="PS50081">
    <property type="entry name" value="ZF_DAG_PE_2"/>
    <property type="match status" value="1"/>
</dbReference>
<dbReference type="Pfam" id="PF00130">
    <property type="entry name" value="C1_1"/>
    <property type="match status" value="1"/>
</dbReference>
<keyword evidence="3" id="KW-0723">Serine/threonine-protein kinase</keyword>
<feature type="domain" description="RBD" evidence="14">
    <location>
        <begin position="91"/>
        <end position="164"/>
    </location>
</feature>
<keyword evidence="9 10" id="KW-0067">ATP-binding</keyword>
<dbReference type="EC" id="2.7.11.1" evidence="2"/>
<gene>
    <name evidence="15" type="ORF">PVAND_008871</name>
</gene>
<dbReference type="SUPFAM" id="SSF56112">
    <property type="entry name" value="Protein kinase-like (PK-like)"/>
    <property type="match status" value="1"/>
</dbReference>
<dbReference type="SUPFAM" id="SSF57889">
    <property type="entry name" value="Cysteine-rich domain"/>
    <property type="match status" value="1"/>
</dbReference>
<feature type="compositionally biased region" description="Polar residues" evidence="11">
    <location>
        <begin position="293"/>
        <end position="308"/>
    </location>
</feature>
<dbReference type="InterPro" id="IPR051681">
    <property type="entry name" value="Ser/Thr_Kinases-Pseudokinases"/>
</dbReference>
<dbReference type="Gene3D" id="3.30.200.20">
    <property type="entry name" value="Phosphorylase Kinase, domain 1"/>
    <property type="match status" value="1"/>
</dbReference>
<evidence type="ECO:0000256" key="8">
    <source>
        <dbReference type="ARBA" id="ARBA00022833"/>
    </source>
</evidence>
<dbReference type="SMART" id="SM00109">
    <property type="entry name" value="C1"/>
    <property type="match status" value="1"/>
</dbReference>
<dbReference type="InterPro" id="IPR011009">
    <property type="entry name" value="Kinase-like_dom_sf"/>
</dbReference>
<dbReference type="InterPro" id="IPR003116">
    <property type="entry name" value="RBD_dom"/>
</dbReference>
<name>A0A9J6CBK3_POLVA</name>
<dbReference type="PROSITE" id="PS50011">
    <property type="entry name" value="PROTEIN_KINASE_DOM"/>
    <property type="match status" value="1"/>
</dbReference>
<dbReference type="GO" id="GO:0004709">
    <property type="term" value="F:MAP kinase kinase kinase activity"/>
    <property type="evidence" value="ECO:0007669"/>
    <property type="project" value="TreeGrafter"/>
</dbReference>
<dbReference type="SUPFAM" id="SSF54236">
    <property type="entry name" value="Ubiquitin-like"/>
    <property type="match status" value="1"/>
</dbReference>
<evidence type="ECO:0000259" key="14">
    <source>
        <dbReference type="PROSITE" id="PS50898"/>
    </source>
</evidence>
<dbReference type="FunFam" id="3.30.200.20:FF:000024">
    <property type="entry name" value="B-Raf proto-oncogene serine/threonine-protein kinase"/>
    <property type="match status" value="1"/>
</dbReference>
<dbReference type="CDD" id="cd20811">
    <property type="entry name" value="C1_Raf"/>
    <property type="match status" value="1"/>
</dbReference>
<evidence type="ECO:0000256" key="6">
    <source>
        <dbReference type="ARBA" id="ARBA00022741"/>
    </source>
</evidence>
<dbReference type="GO" id="GO:0046872">
    <property type="term" value="F:metal ion binding"/>
    <property type="evidence" value="ECO:0007669"/>
    <property type="project" value="UniProtKB-KW"/>
</dbReference>
<sequence>MDQNGESSSLAEMQIELENVQSIIKFTISAIDALNDRFSKFKPPPKIYVEEYKDLTSKLHQFKTVEQNLIEKIQSLEAELESKLHPKQQKLFLRAHLPNQQRTSVQIVQGQRLRDALAKALSRRNMNFEMCEVYQTGGEGEDIPIPWDTDISTLKCDEISVKILDIVGFPTYISHQFIRKTFFSLAFCECCRRLLFTGFYCNQCNYRFHQRCVDKVPPLCSKLQMDTYYQLLLSETLGSSGSSGFHRHPKTLNFENRSNSAPNVCVNSVLKPLLGSDQKILANSKCPIPLQTYSEHSHSTQASPTNTLKHAKRKQRARARSADESNKILSPRDQIQTGEDWNIDASEILMGPRIGSGSFGTVYKAHWHGPIAVKTLNVKTPTPSQLQAFKNEVAMLKKTRHCNILLFMGCVSKPSLAIVTQWCEGSSLYKHIHVLETKFKLNTLIDIARQVAQGMDYLHAKNIIHRDLKSNNIFLHDDLTVKIGDFGLATAKVRITGQNQPTGSILWMAPEIIRMDDTNPYSFHSDVYSFGIVLYELLTEQLPYSHINNKDQILYLVGRGILRPDLSKVRSDCPQALKRCAEDCIKFDRNERPVFRLLLNMLENILKNLPKIHRSASEPNLTQSQLQNDDFLFACSSPKTPVNITFK</sequence>
<dbReference type="PANTHER" id="PTHR44329:SF262">
    <property type="entry name" value="RAF HOMOLOG SERINE_THREONINE-PROTEIN KINASE RAF"/>
    <property type="match status" value="1"/>
</dbReference>
<comment type="similarity">
    <text evidence="1">Belongs to the protein kinase superfamily. TKL Ser/Thr protein kinase family. RAF subfamily.</text>
</comment>
<evidence type="ECO:0000313" key="15">
    <source>
        <dbReference type="EMBL" id="KAG5679293.1"/>
    </source>
</evidence>
<keyword evidence="8" id="KW-0862">Zinc</keyword>
<feature type="domain" description="Protein kinase" evidence="12">
    <location>
        <begin position="348"/>
        <end position="606"/>
    </location>
</feature>
<dbReference type="PROSITE" id="PS00107">
    <property type="entry name" value="PROTEIN_KINASE_ATP"/>
    <property type="match status" value="1"/>
</dbReference>
<dbReference type="SMART" id="SM00455">
    <property type="entry name" value="RBD"/>
    <property type="match status" value="1"/>
</dbReference>
<dbReference type="InterPro" id="IPR000719">
    <property type="entry name" value="Prot_kinase_dom"/>
</dbReference>
<feature type="binding site" evidence="10">
    <location>
        <position position="374"/>
    </location>
    <ligand>
        <name>ATP</name>
        <dbReference type="ChEBI" id="CHEBI:30616"/>
    </ligand>
</feature>
<evidence type="ECO:0000256" key="2">
    <source>
        <dbReference type="ARBA" id="ARBA00012513"/>
    </source>
</evidence>
<keyword evidence="4" id="KW-0808">Transferase</keyword>
<proteinExistence type="inferred from homology"/>
<dbReference type="SMART" id="SM00220">
    <property type="entry name" value="S_TKc"/>
    <property type="match status" value="1"/>
</dbReference>
<dbReference type="Gene3D" id="3.10.20.90">
    <property type="entry name" value="Phosphatidylinositol 3-kinase Catalytic Subunit, Chain A, domain 1"/>
    <property type="match status" value="1"/>
</dbReference>
<evidence type="ECO:0000256" key="7">
    <source>
        <dbReference type="ARBA" id="ARBA00022777"/>
    </source>
</evidence>
<evidence type="ECO:0000259" key="13">
    <source>
        <dbReference type="PROSITE" id="PS50081"/>
    </source>
</evidence>
<evidence type="ECO:0000256" key="4">
    <source>
        <dbReference type="ARBA" id="ARBA00022679"/>
    </source>
</evidence>
<evidence type="ECO:0000256" key="11">
    <source>
        <dbReference type="SAM" id="MobiDB-lite"/>
    </source>
</evidence>
<evidence type="ECO:0000256" key="1">
    <source>
        <dbReference type="ARBA" id="ARBA00010507"/>
    </source>
</evidence>
<organism evidence="15 16">
    <name type="scientific">Polypedilum vanderplanki</name>
    <name type="common">Sleeping chironomid midge</name>
    <dbReference type="NCBI Taxonomy" id="319348"/>
    <lineage>
        <taxon>Eukaryota</taxon>
        <taxon>Metazoa</taxon>
        <taxon>Ecdysozoa</taxon>
        <taxon>Arthropoda</taxon>
        <taxon>Hexapoda</taxon>
        <taxon>Insecta</taxon>
        <taxon>Pterygota</taxon>
        <taxon>Neoptera</taxon>
        <taxon>Endopterygota</taxon>
        <taxon>Diptera</taxon>
        <taxon>Nematocera</taxon>
        <taxon>Chironomoidea</taxon>
        <taxon>Chironomidae</taxon>
        <taxon>Chironominae</taxon>
        <taxon>Polypedilum</taxon>
        <taxon>Polypedilum</taxon>
    </lineage>
</organism>
<dbReference type="PROSITE" id="PS00479">
    <property type="entry name" value="ZF_DAG_PE_1"/>
    <property type="match status" value="1"/>
</dbReference>
<dbReference type="Proteomes" id="UP001107558">
    <property type="component" value="Chromosome 2"/>
</dbReference>
<dbReference type="InterPro" id="IPR002219">
    <property type="entry name" value="PKC_DAG/PE"/>
</dbReference>
<evidence type="ECO:0000259" key="12">
    <source>
        <dbReference type="PROSITE" id="PS50011"/>
    </source>
</evidence>
<evidence type="ECO:0000256" key="5">
    <source>
        <dbReference type="ARBA" id="ARBA00022723"/>
    </source>
</evidence>
<dbReference type="Pfam" id="PF02196">
    <property type="entry name" value="RBD"/>
    <property type="match status" value="1"/>
</dbReference>
<dbReference type="Pfam" id="PF07714">
    <property type="entry name" value="PK_Tyr_Ser-Thr"/>
    <property type="match status" value="1"/>
</dbReference>
<dbReference type="InterPro" id="IPR008271">
    <property type="entry name" value="Ser/Thr_kinase_AS"/>
</dbReference>
<dbReference type="PROSITE" id="PS00108">
    <property type="entry name" value="PROTEIN_KINASE_ST"/>
    <property type="match status" value="1"/>
</dbReference>
<accession>A0A9J6CBK3</accession>
<dbReference type="GO" id="GO:0006950">
    <property type="term" value="P:response to stress"/>
    <property type="evidence" value="ECO:0007669"/>
    <property type="project" value="UniProtKB-ARBA"/>
</dbReference>
<dbReference type="PROSITE" id="PS50898">
    <property type="entry name" value="RBD"/>
    <property type="match status" value="1"/>
</dbReference>
<dbReference type="GO" id="GO:0005524">
    <property type="term" value="F:ATP binding"/>
    <property type="evidence" value="ECO:0007669"/>
    <property type="project" value="UniProtKB-UniRule"/>
</dbReference>
<protein>
    <recommendedName>
        <fullName evidence="2">non-specific serine/threonine protein kinase</fullName>
        <ecNumber evidence="2">2.7.11.1</ecNumber>
    </recommendedName>
</protein>
<evidence type="ECO:0000256" key="9">
    <source>
        <dbReference type="ARBA" id="ARBA00022840"/>
    </source>
</evidence>
<comment type="caution">
    <text evidence="15">The sequence shown here is derived from an EMBL/GenBank/DDBJ whole genome shotgun (WGS) entry which is preliminary data.</text>
</comment>
<dbReference type="EMBL" id="JADBJN010000002">
    <property type="protein sequence ID" value="KAG5679293.1"/>
    <property type="molecule type" value="Genomic_DNA"/>
</dbReference>
<dbReference type="PANTHER" id="PTHR44329">
    <property type="entry name" value="SERINE/THREONINE-PROTEIN KINASE TNNI3K-RELATED"/>
    <property type="match status" value="1"/>
</dbReference>